<evidence type="ECO:0000313" key="3">
    <source>
        <dbReference type="Proteomes" id="UP000235145"/>
    </source>
</evidence>
<protein>
    <recommendedName>
        <fullName evidence="4">Ubiquitin-like protease family profile domain-containing protein</fullName>
    </recommendedName>
</protein>
<dbReference type="PANTHER" id="PTHR34835:SF90">
    <property type="entry name" value="AMINOTRANSFERASE-LIKE PLANT MOBILE DOMAIN-CONTAINING PROTEIN"/>
    <property type="match status" value="1"/>
</dbReference>
<name>A0A9R1W7N4_LACSA</name>
<reference evidence="2 3" key="1">
    <citation type="journal article" date="2017" name="Nat. Commun.">
        <title>Genome assembly with in vitro proximity ligation data and whole-genome triplication in lettuce.</title>
        <authorList>
            <person name="Reyes-Chin-Wo S."/>
            <person name="Wang Z."/>
            <person name="Yang X."/>
            <person name="Kozik A."/>
            <person name="Arikit S."/>
            <person name="Song C."/>
            <person name="Xia L."/>
            <person name="Froenicke L."/>
            <person name="Lavelle D.O."/>
            <person name="Truco M.J."/>
            <person name="Xia R."/>
            <person name="Zhu S."/>
            <person name="Xu C."/>
            <person name="Xu H."/>
            <person name="Xu X."/>
            <person name="Cox K."/>
            <person name="Korf I."/>
            <person name="Meyers B.C."/>
            <person name="Michelmore R.W."/>
        </authorList>
    </citation>
    <scope>NUCLEOTIDE SEQUENCE [LARGE SCALE GENOMIC DNA]</scope>
    <source>
        <strain evidence="3">cv. Salinas</strain>
        <tissue evidence="2">Seedlings</tissue>
    </source>
</reference>
<feature type="compositionally biased region" description="Basic and acidic residues" evidence="1">
    <location>
        <begin position="433"/>
        <end position="445"/>
    </location>
</feature>
<feature type="compositionally biased region" description="Low complexity" evidence="1">
    <location>
        <begin position="579"/>
        <end position="596"/>
    </location>
</feature>
<evidence type="ECO:0000313" key="2">
    <source>
        <dbReference type="EMBL" id="KAJ0218639.1"/>
    </source>
</evidence>
<feature type="region of interest" description="Disordered" evidence="1">
    <location>
        <begin position="537"/>
        <end position="600"/>
    </location>
</feature>
<feature type="region of interest" description="Disordered" evidence="1">
    <location>
        <begin position="53"/>
        <end position="84"/>
    </location>
</feature>
<feature type="region of interest" description="Disordered" evidence="1">
    <location>
        <begin position="1"/>
        <end position="40"/>
    </location>
</feature>
<feature type="region of interest" description="Disordered" evidence="1">
    <location>
        <begin position="433"/>
        <end position="462"/>
    </location>
</feature>
<dbReference type="AlphaFoldDB" id="A0A9R1W7N4"/>
<feature type="compositionally biased region" description="Basic and acidic residues" evidence="1">
    <location>
        <begin position="1"/>
        <end position="23"/>
    </location>
</feature>
<keyword evidence="3" id="KW-1185">Reference proteome</keyword>
<feature type="compositionally biased region" description="Basic and acidic residues" evidence="1">
    <location>
        <begin position="539"/>
        <end position="561"/>
    </location>
</feature>
<dbReference type="Proteomes" id="UP000235145">
    <property type="component" value="Unassembled WGS sequence"/>
</dbReference>
<gene>
    <name evidence="2" type="ORF">LSAT_V11C300103750</name>
</gene>
<accession>A0A9R1W7N4</accession>
<comment type="caution">
    <text evidence="2">The sequence shown here is derived from an EMBL/GenBank/DDBJ whole genome shotgun (WGS) entry which is preliminary data.</text>
</comment>
<dbReference type="PANTHER" id="PTHR34835">
    <property type="entry name" value="OS07G0283600 PROTEIN-RELATED"/>
    <property type="match status" value="1"/>
</dbReference>
<organism evidence="2 3">
    <name type="scientific">Lactuca sativa</name>
    <name type="common">Garden lettuce</name>
    <dbReference type="NCBI Taxonomy" id="4236"/>
    <lineage>
        <taxon>Eukaryota</taxon>
        <taxon>Viridiplantae</taxon>
        <taxon>Streptophyta</taxon>
        <taxon>Embryophyta</taxon>
        <taxon>Tracheophyta</taxon>
        <taxon>Spermatophyta</taxon>
        <taxon>Magnoliopsida</taxon>
        <taxon>eudicotyledons</taxon>
        <taxon>Gunneridae</taxon>
        <taxon>Pentapetalae</taxon>
        <taxon>asterids</taxon>
        <taxon>campanulids</taxon>
        <taxon>Asterales</taxon>
        <taxon>Asteraceae</taxon>
        <taxon>Cichorioideae</taxon>
        <taxon>Cichorieae</taxon>
        <taxon>Lactucinae</taxon>
        <taxon>Lactuca</taxon>
    </lineage>
</organism>
<dbReference type="EMBL" id="NBSK02000003">
    <property type="protein sequence ID" value="KAJ0218639.1"/>
    <property type="molecule type" value="Genomic_DNA"/>
</dbReference>
<sequence length="784" mass="89314">MKVKKRNVDSSRKRWSSSKREKVNVVSQTRSKTSKNTVIEQPKVKLRVKVKTVSKKRELSDEDDADFQSRPGSSKKPKRETKVLKKDKKAAVIKEFPSLKNRCSPGSLLDVIQGLSREQKDFVRAIGFGSLLGMKLIDVPLKIVYYVLDHFNFESLKVEFDNCEVSVDSKSVQEMLGLPSGGSLLSNMDYISENNEESCMFEWKKQYENIDKLRLKQLKNELVQTSVADDNFIINFLVLFINTLYESTSMGKCNLNPLYLIRRDTDLSSIDWCDYIVDCLVRTKKVYNPEKESSFFYGPAAYLMLLYVDTFKFDHLQVTRKHPTIFYWTSENIRFLDDILQESGGFGCGHVNEAYVEEKFQECEYNEEESGGDEVESNGGMKKILMLIKLVMWRCMKVKFHIMGMIFLMMMKMLKIIIKGNVLVVRGDGSDPHEGNIGKNHVEGKGDDDEDDEQGNGSGCDKEEAMNLNYVVKNVTKSVGLTDSHEGVSFSQFICNPVVESFLKTLDQGTDSCLNHKLIEDDVNLNLTCIDDGTVNFGDDDHKNKDGENVEDCSNKNKDSNETGSLKNDIVPSFSLGFSQDSEGSKKSSQSQISSERMTRKKIKDRVILGKPSAGPECVIPNVDTLSFEYTHLNETAKYKVFKDSFSRSVSGDRLEDDADFDDKYGVVFKPLCLKEIDHVKANEMADKNLTPVRLTMSWGTVYNKVDYGVFAMRHMESYFGEKCSKWKCGLPKEGGSQEKILEKLRMKYETTILTSEINTKHDDVLKAAYEYQKVDQKICGRFR</sequence>
<proteinExistence type="predicted"/>
<feature type="compositionally biased region" description="Polar residues" evidence="1">
    <location>
        <begin position="25"/>
        <end position="39"/>
    </location>
</feature>
<evidence type="ECO:0000256" key="1">
    <source>
        <dbReference type="SAM" id="MobiDB-lite"/>
    </source>
</evidence>
<evidence type="ECO:0008006" key="4">
    <source>
        <dbReference type="Google" id="ProtNLM"/>
    </source>
</evidence>